<evidence type="ECO:0000313" key="2">
    <source>
        <dbReference type="EMBL" id="GKZ17710.1"/>
    </source>
</evidence>
<sequence length="359" mass="39344">MTTRSLLITGVSGYIGGTILSTLLKDQSHWTKQLKIDCLVRSESQASAVQKLGASPIIITSFNETERLEKIAEDYDTIIHAGAGWHTPSAQALIRGQGTRKTKTGDAVHYIQVSGTINLSDRPYTADYTDTHLFTDEEDIYSFEKYRESRETHPARTTDIAVIETGEAVGVNTYIIMAPTIFGQGTGPFNRYSMQLPSLIADALASGVVSVIEKGDTVWSHVHVEDLAGLFVVVLDKICAGLDIPSGKKGIYFCETGEHSHREFSVRLAAAAYELGVLRSPDVKEITLEEAGERAAFGGISTAELGYASNARTKAILGRKLAWMPSHGDEWEATFHDEVTAFIKNPPGEREIPEFLRKH</sequence>
<feature type="domain" description="NAD-dependent epimerase/dehydratase" evidence="1">
    <location>
        <begin position="7"/>
        <end position="238"/>
    </location>
</feature>
<dbReference type="GO" id="GO:0005737">
    <property type="term" value="C:cytoplasm"/>
    <property type="evidence" value="ECO:0007669"/>
    <property type="project" value="TreeGrafter"/>
</dbReference>
<dbReference type="InterPro" id="IPR001509">
    <property type="entry name" value="Epimerase_deHydtase"/>
</dbReference>
<accession>A0A9W5YGU5</accession>
<name>A0A9W5YGU5_9EURO</name>
<comment type="caution">
    <text evidence="2">The sequence shown here is derived from an EMBL/GenBank/DDBJ whole genome shotgun (WGS) entry which is preliminary data.</text>
</comment>
<dbReference type="PANTHER" id="PTHR48079:SF6">
    <property type="entry name" value="NAD(P)-BINDING DOMAIN-CONTAINING PROTEIN-RELATED"/>
    <property type="match status" value="1"/>
</dbReference>
<dbReference type="GO" id="GO:0004029">
    <property type="term" value="F:aldehyde dehydrogenase (NAD+) activity"/>
    <property type="evidence" value="ECO:0007669"/>
    <property type="project" value="TreeGrafter"/>
</dbReference>
<evidence type="ECO:0000313" key="3">
    <source>
        <dbReference type="Proteomes" id="UP001143548"/>
    </source>
</evidence>
<organism evidence="2 3">
    <name type="scientific">Aspergillus brasiliensis</name>
    <dbReference type="NCBI Taxonomy" id="319629"/>
    <lineage>
        <taxon>Eukaryota</taxon>
        <taxon>Fungi</taxon>
        <taxon>Dikarya</taxon>
        <taxon>Ascomycota</taxon>
        <taxon>Pezizomycotina</taxon>
        <taxon>Eurotiomycetes</taxon>
        <taxon>Eurotiomycetidae</taxon>
        <taxon>Eurotiales</taxon>
        <taxon>Aspergillaceae</taxon>
        <taxon>Aspergillus</taxon>
        <taxon>Aspergillus subgen. Circumdati</taxon>
    </lineage>
</organism>
<dbReference type="InterPro" id="IPR051783">
    <property type="entry name" value="NAD(P)-dependent_oxidoreduct"/>
</dbReference>
<reference evidence="2" key="1">
    <citation type="submission" date="2022-07" db="EMBL/GenBank/DDBJ databases">
        <title>Taxonomy of Aspergillus series Nigri: significant species reduction supported by multi-species coalescent approaches.</title>
        <authorList>
            <person name="Bian C."/>
            <person name="Kusuya Y."/>
            <person name="Sklenar F."/>
            <person name="D'hooge E."/>
            <person name="Yaguchi T."/>
            <person name="Takahashi H."/>
            <person name="Hubka V."/>
        </authorList>
    </citation>
    <scope>NUCLEOTIDE SEQUENCE</scope>
    <source>
        <strain evidence="2">CBS 733.88</strain>
    </source>
</reference>
<dbReference type="EMBL" id="BROQ01000007">
    <property type="protein sequence ID" value="GKZ17710.1"/>
    <property type="molecule type" value="Genomic_DNA"/>
</dbReference>
<gene>
    <name evidence="2" type="ORF">AbraCBS73388_010027</name>
</gene>
<dbReference type="Gene3D" id="3.40.50.720">
    <property type="entry name" value="NAD(P)-binding Rossmann-like Domain"/>
    <property type="match status" value="1"/>
</dbReference>
<dbReference type="Pfam" id="PF01370">
    <property type="entry name" value="Epimerase"/>
    <property type="match status" value="1"/>
</dbReference>
<dbReference type="PANTHER" id="PTHR48079">
    <property type="entry name" value="PROTEIN YEEZ"/>
    <property type="match status" value="1"/>
</dbReference>
<proteinExistence type="predicted"/>
<dbReference type="SUPFAM" id="SSF51735">
    <property type="entry name" value="NAD(P)-binding Rossmann-fold domains"/>
    <property type="match status" value="1"/>
</dbReference>
<dbReference type="Proteomes" id="UP001143548">
    <property type="component" value="Unassembled WGS sequence"/>
</dbReference>
<protein>
    <recommendedName>
        <fullName evidence="1">NAD-dependent epimerase/dehydratase domain-containing protein</fullName>
    </recommendedName>
</protein>
<dbReference type="AlphaFoldDB" id="A0A9W5YGU5"/>
<dbReference type="InterPro" id="IPR036291">
    <property type="entry name" value="NAD(P)-bd_dom_sf"/>
</dbReference>
<evidence type="ECO:0000259" key="1">
    <source>
        <dbReference type="Pfam" id="PF01370"/>
    </source>
</evidence>